<feature type="transmembrane region" description="Helical" evidence="6">
    <location>
        <begin position="30"/>
        <end position="52"/>
    </location>
</feature>
<dbReference type="GO" id="GO:0042910">
    <property type="term" value="F:xenobiotic transmembrane transporter activity"/>
    <property type="evidence" value="ECO:0007669"/>
    <property type="project" value="InterPro"/>
</dbReference>
<feature type="transmembrane region" description="Helical" evidence="6">
    <location>
        <begin position="427"/>
        <end position="450"/>
    </location>
</feature>
<dbReference type="EMBL" id="JAVXUP010002776">
    <property type="protein sequence ID" value="KAK3001476.1"/>
    <property type="molecule type" value="Genomic_DNA"/>
</dbReference>
<feature type="transmembrane region" description="Helical" evidence="6">
    <location>
        <begin position="398"/>
        <end position="421"/>
    </location>
</feature>
<feature type="transmembrane region" description="Helical" evidence="6">
    <location>
        <begin position="798"/>
        <end position="817"/>
    </location>
</feature>
<gene>
    <name evidence="7" type="ORF">RJ639_021872</name>
</gene>
<feature type="transmembrane region" description="Helical" evidence="6">
    <location>
        <begin position="608"/>
        <end position="628"/>
    </location>
</feature>
<evidence type="ECO:0000313" key="8">
    <source>
        <dbReference type="Proteomes" id="UP001188597"/>
    </source>
</evidence>
<dbReference type="InterPro" id="IPR002528">
    <property type="entry name" value="MATE_fam"/>
</dbReference>
<evidence type="ECO:0000256" key="3">
    <source>
        <dbReference type="ARBA" id="ARBA00022692"/>
    </source>
</evidence>
<evidence type="ECO:0000256" key="2">
    <source>
        <dbReference type="ARBA" id="ARBA00010199"/>
    </source>
</evidence>
<dbReference type="Pfam" id="PF01554">
    <property type="entry name" value="MatE"/>
    <property type="match status" value="4"/>
</dbReference>
<dbReference type="NCBIfam" id="TIGR00797">
    <property type="entry name" value="matE"/>
    <property type="match status" value="1"/>
</dbReference>
<feature type="transmembrane region" description="Helical" evidence="6">
    <location>
        <begin position="105"/>
        <end position="126"/>
    </location>
</feature>
<dbReference type="GO" id="GO:0016020">
    <property type="term" value="C:membrane"/>
    <property type="evidence" value="ECO:0007669"/>
    <property type="project" value="UniProtKB-SubCell"/>
</dbReference>
<feature type="transmembrane region" description="Helical" evidence="6">
    <location>
        <begin position="370"/>
        <end position="391"/>
    </location>
</feature>
<feature type="transmembrane region" description="Helical" evidence="6">
    <location>
        <begin position="563"/>
        <end position="587"/>
    </location>
</feature>
<feature type="transmembrane region" description="Helical" evidence="6">
    <location>
        <begin position="640"/>
        <end position="662"/>
    </location>
</feature>
<feature type="transmembrane region" description="Helical" evidence="6">
    <location>
        <begin position="898"/>
        <end position="918"/>
    </location>
</feature>
<name>A0AA88V493_9ASTE</name>
<keyword evidence="4 6" id="KW-1133">Transmembrane helix</keyword>
<evidence type="ECO:0000256" key="5">
    <source>
        <dbReference type="ARBA" id="ARBA00023136"/>
    </source>
</evidence>
<dbReference type="InterPro" id="IPR045069">
    <property type="entry name" value="MATE_euk"/>
</dbReference>
<comment type="similarity">
    <text evidence="2 6">Belongs to the multi antimicrobial extrusion (MATE) (TC 2.A.66.1) family.</text>
</comment>
<comment type="subcellular location">
    <subcellularLocation>
        <location evidence="1">Membrane</location>
        <topology evidence="1">Multi-pass membrane protein</topology>
    </subcellularLocation>
</comment>
<evidence type="ECO:0000313" key="7">
    <source>
        <dbReference type="EMBL" id="KAK3001476.1"/>
    </source>
</evidence>
<dbReference type="CDD" id="cd13132">
    <property type="entry name" value="MATE_eukaryotic"/>
    <property type="match status" value="2"/>
</dbReference>
<dbReference type="GO" id="GO:1990961">
    <property type="term" value="P:xenobiotic detoxification by transmembrane export across the plasma membrane"/>
    <property type="evidence" value="ECO:0007669"/>
    <property type="project" value="InterPro"/>
</dbReference>
<accession>A0AA88V493</accession>
<dbReference type="AlphaFoldDB" id="A0AA88V493"/>
<feature type="transmembrane region" description="Helical" evidence="6">
    <location>
        <begin position="531"/>
        <end position="557"/>
    </location>
</feature>
<dbReference type="Proteomes" id="UP001188597">
    <property type="component" value="Unassembled WGS sequence"/>
</dbReference>
<organism evidence="7 8">
    <name type="scientific">Escallonia herrerae</name>
    <dbReference type="NCBI Taxonomy" id="1293975"/>
    <lineage>
        <taxon>Eukaryota</taxon>
        <taxon>Viridiplantae</taxon>
        <taxon>Streptophyta</taxon>
        <taxon>Embryophyta</taxon>
        <taxon>Tracheophyta</taxon>
        <taxon>Spermatophyta</taxon>
        <taxon>Magnoliopsida</taxon>
        <taxon>eudicotyledons</taxon>
        <taxon>Gunneridae</taxon>
        <taxon>Pentapetalae</taxon>
        <taxon>asterids</taxon>
        <taxon>campanulids</taxon>
        <taxon>Escalloniales</taxon>
        <taxon>Escalloniaceae</taxon>
        <taxon>Escallonia</taxon>
    </lineage>
</organism>
<feature type="transmembrane region" description="Helical" evidence="6">
    <location>
        <begin position="283"/>
        <end position="307"/>
    </location>
</feature>
<feature type="transmembrane region" description="Helical" evidence="6">
    <location>
        <begin position="146"/>
        <end position="167"/>
    </location>
</feature>
<sequence>MPSSTSLATQIWPANFVRTTISELKMQREIAVPLVAMNLAWFAKIAITTAFLGRLGELQLAGGTLGFTFANVTGFSVLNGLCGAMEPICGQAYGAKNFRLLHKTLVMTTCLLLLTALPVSFLWLNIDKILIHFGQQEDISAVAKKYVFYLLPDLLVTSILCPLKAYLSSQSQTVPVMFSSGLAVAFHVPINILLSKAKGLEGVSMAVWITDLMVVVLLTVYLLIVEIRKGGSWKEGGWLEQGIHDWIKLLKLCAPCCLTTCLEWWCIELLVLLTGWLPNAKQSVGVLAIVLNFDYLLYSVMLSLATCASIRVSNELGANRAGPAYQSAYTSLAVSSFLGCVGGLAMVAGRGTWGYLFSHDKRIIGGVKKMMLLMAMVEAVNFPLAVCGGIVRGTARPWLGMYANVSGFYLLALPLAVILAFNVHLGLGGLLTGLFVGMVACLGLLLVFVARIDWVEEACKAQILASSMDKAGEDGDNKTPATVENILHCSQNGRESSRAIPSNAIFDPTCRAKMACQLCSHIGLSEVRKQLGIAVPLVAMNLLWFARISITTAFLGLLGKLELVGGTLGFTFANVTGFSVLNGLCSVMEPVCGQAYGAQNFRLLRKTLVMAISLLLLTSLPISFLSFMSPLKEYLSSQSLTAPILLSSALALAFHVPVNILLLNAKGLEGVSMAVWISDLVVVILLASYVFIAESSKSGNWKEGGWWQQGTRDWIKFLKLSAPCCLTTCLEWWCYEILVLTAGCLTNSKQAVGVLAIVLNFDYMLYSVNISLATVASIRVSNELGANQAGHAYQSATVALAVGTVLSCIGGLLTVAARGTWGQLFSNDKKIIRGVKKTMLLMASVEVVNFPLAVCGGIVRGTAKPWTGTYVNLAGFYLLALPLGVILAFKVHLGLGRLLTDFLVGAIACLVRLVVSVARIDWVEEAGKAQVLVCHAEDSDTTNGDGGHKKSATVENIALLELEHPKHSIAQ</sequence>
<dbReference type="GO" id="GO:0015297">
    <property type="term" value="F:antiporter activity"/>
    <property type="evidence" value="ECO:0007669"/>
    <property type="project" value="InterPro"/>
</dbReference>
<dbReference type="PANTHER" id="PTHR11206">
    <property type="entry name" value="MULTIDRUG RESISTANCE PROTEIN"/>
    <property type="match status" value="1"/>
</dbReference>
<evidence type="ECO:0000256" key="4">
    <source>
        <dbReference type="ARBA" id="ARBA00022989"/>
    </source>
</evidence>
<reference evidence="7" key="1">
    <citation type="submission" date="2022-12" db="EMBL/GenBank/DDBJ databases">
        <title>Draft genome assemblies for two species of Escallonia (Escalloniales).</title>
        <authorList>
            <person name="Chanderbali A."/>
            <person name="Dervinis C."/>
            <person name="Anghel I."/>
            <person name="Soltis D."/>
            <person name="Soltis P."/>
            <person name="Zapata F."/>
        </authorList>
    </citation>
    <scope>NUCLEOTIDE SEQUENCE</scope>
    <source>
        <strain evidence="7">UCBG64.0493</strain>
        <tissue evidence="7">Leaf</tissue>
    </source>
</reference>
<feature type="transmembrane region" description="Helical" evidence="6">
    <location>
        <begin position="752"/>
        <end position="778"/>
    </location>
</feature>
<keyword evidence="8" id="KW-1185">Reference proteome</keyword>
<keyword evidence="5 6" id="KW-0472">Membrane</keyword>
<keyword evidence="3 6" id="KW-0812">Transmembrane</keyword>
<comment type="caution">
    <text evidence="7">The sequence shown here is derived from an EMBL/GenBank/DDBJ whole genome shotgun (WGS) entry which is preliminary data.</text>
</comment>
<feature type="transmembrane region" description="Helical" evidence="6">
    <location>
        <begin position="674"/>
        <end position="692"/>
    </location>
</feature>
<evidence type="ECO:0000256" key="6">
    <source>
        <dbReference type="RuleBase" id="RU004914"/>
    </source>
</evidence>
<feature type="transmembrane region" description="Helical" evidence="6">
    <location>
        <begin position="838"/>
        <end position="859"/>
    </location>
</feature>
<feature type="transmembrane region" description="Helical" evidence="6">
    <location>
        <begin position="871"/>
        <end position="891"/>
    </location>
</feature>
<evidence type="ECO:0000256" key="1">
    <source>
        <dbReference type="ARBA" id="ARBA00004141"/>
    </source>
</evidence>
<protein>
    <recommendedName>
        <fullName evidence="6">Protein DETOXIFICATION</fullName>
    </recommendedName>
    <alternativeName>
        <fullName evidence="6">Multidrug and toxic compound extrusion protein</fullName>
    </alternativeName>
</protein>
<feature type="transmembrane region" description="Helical" evidence="6">
    <location>
        <begin position="206"/>
        <end position="224"/>
    </location>
</feature>
<feature type="transmembrane region" description="Helical" evidence="6">
    <location>
        <begin position="328"/>
        <end position="350"/>
    </location>
</feature>
<proteinExistence type="inferred from homology"/>
<feature type="transmembrane region" description="Helical" evidence="6">
    <location>
        <begin position="174"/>
        <end position="194"/>
    </location>
</feature>